<dbReference type="Gene3D" id="3.40.50.960">
    <property type="entry name" value="Lumazine/riboflavin synthase"/>
    <property type="match status" value="1"/>
</dbReference>
<gene>
    <name evidence="7" type="ORF">MGWOODY_Clf1869</name>
</gene>
<evidence type="ECO:0000256" key="5">
    <source>
        <dbReference type="ARBA" id="ARBA00022679"/>
    </source>
</evidence>
<proteinExistence type="inferred from homology"/>
<comment type="pathway">
    <text evidence="1">Cofactor biosynthesis; riboflavin biosynthesis; riboflavin from 2-hydroxy-3-oxobutyl phosphate and 5-amino-6-(D-ribitylamino)uracil: step 1/2.</text>
</comment>
<dbReference type="CDD" id="cd09209">
    <property type="entry name" value="Lumazine_synthase-I"/>
    <property type="match status" value="1"/>
</dbReference>
<sequence>MPKEIKGDMNGQGLHVAIVVARFNEIITRKLLDSAVETLVRHGVRDEDITLSWVPGSFELPVVAKTFAKTGHYQAVICLGAVIRGETSHYDMVAGQSAGGINSVALETGVPTIFGVLTTENMEQAINRAGGKSGNMGANTAVAAIETARLIEAANMA</sequence>
<dbReference type="PANTHER" id="PTHR21058:SF0">
    <property type="entry name" value="6,7-DIMETHYL-8-RIBITYLLUMAZINE SYNTHASE"/>
    <property type="match status" value="1"/>
</dbReference>
<dbReference type="GO" id="GO:0009349">
    <property type="term" value="C:riboflavin synthase complex"/>
    <property type="evidence" value="ECO:0007669"/>
    <property type="project" value="InterPro"/>
</dbReference>
<dbReference type="GO" id="GO:0009231">
    <property type="term" value="P:riboflavin biosynthetic process"/>
    <property type="evidence" value="ECO:0007669"/>
    <property type="project" value="UniProtKB-UniPathway"/>
</dbReference>
<organism evidence="7">
    <name type="scientific">hydrothermal vent metagenome</name>
    <dbReference type="NCBI Taxonomy" id="652676"/>
    <lineage>
        <taxon>unclassified sequences</taxon>
        <taxon>metagenomes</taxon>
        <taxon>ecological metagenomes</taxon>
    </lineage>
</organism>
<evidence type="ECO:0000256" key="1">
    <source>
        <dbReference type="ARBA" id="ARBA00004917"/>
    </source>
</evidence>
<dbReference type="UniPathway" id="UPA00275">
    <property type="reaction ID" value="UER00404"/>
</dbReference>
<dbReference type="PANTHER" id="PTHR21058">
    <property type="entry name" value="6,7-DIMETHYL-8-RIBITYLLUMAZINE SYNTHASE DMRL SYNTHASE LUMAZINE SYNTHASE"/>
    <property type="match status" value="1"/>
</dbReference>
<dbReference type="SUPFAM" id="SSF52121">
    <property type="entry name" value="Lumazine synthase"/>
    <property type="match status" value="1"/>
</dbReference>
<dbReference type="NCBIfam" id="TIGR00114">
    <property type="entry name" value="lumazine-synth"/>
    <property type="match status" value="1"/>
</dbReference>
<accession>A0A160VAJ4</accession>
<reference evidence="7" key="1">
    <citation type="submission" date="2015-10" db="EMBL/GenBank/DDBJ databases">
        <authorList>
            <person name="Gilbert D.G."/>
        </authorList>
    </citation>
    <scope>NUCLEOTIDE SEQUENCE</scope>
</reference>
<name>A0A160VAJ4_9ZZZZ</name>
<evidence type="ECO:0000256" key="4">
    <source>
        <dbReference type="ARBA" id="ARBA00022619"/>
    </source>
</evidence>
<comment type="similarity">
    <text evidence="2">Belongs to the DMRL synthase family.</text>
</comment>
<dbReference type="EC" id="2.5.1.78" evidence="3"/>
<dbReference type="InterPro" id="IPR034964">
    <property type="entry name" value="LS"/>
</dbReference>
<dbReference type="FunFam" id="3.40.50.960:FF:000001">
    <property type="entry name" value="6,7-dimethyl-8-ribityllumazine synthase"/>
    <property type="match status" value="1"/>
</dbReference>
<dbReference type="GO" id="GO:0000906">
    <property type="term" value="F:6,7-dimethyl-8-ribityllumazine synthase activity"/>
    <property type="evidence" value="ECO:0007669"/>
    <property type="project" value="UniProtKB-EC"/>
</dbReference>
<keyword evidence="4" id="KW-0686">Riboflavin biosynthesis</keyword>
<keyword evidence="5 7" id="KW-0808">Transferase</keyword>
<dbReference type="AlphaFoldDB" id="A0A160VAJ4"/>
<dbReference type="EMBL" id="FAXA01000249">
    <property type="protein sequence ID" value="CUV02375.1"/>
    <property type="molecule type" value="Genomic_DNA"/>
</dbReference>
<evidence type="ECO:0000256" key="2">
    <source>
        <dbReference type="ARBA" id="ARBA00007424"/>
    </source>
</evidence>
<dbReference type="InterPro" id="IPR002180">
    <property type="entry name" value="LS/RS"/>
</dbReference>
<protein>
    <recommendedName>
        <fullName evidence="3">6,7-dimethyl-8-ribityllumazine synthase</fullName>
        <ecNumber evidence="3">2.5.1.78</ecNumber>
    </recommendedName>
</protein>
<evidence type="ECO:0000313" key="7">
    <source>
        <dbReference type="EMBL" id="CUV02375.1"/>
    </source>
</evidence>
<evidence type="ECO:0000256" key="3">
    <source>
        <dbReference type="ARBA" id="ARBA00012664"/>
    </source>
</evidence>
<dbReference type="InterPro" id="IPR036467">
    <property type="entry name" value="LS/RS_sf"/>
</dbReference>
<evidence type="ECO:0000256" key="6">
    <source>
        <dbReference type="ARBA" id="ARBA00048785"/>
    </source>
</evidence>
<dbReference type="Pfam" id="PF00885">
    <property type="entry name" value="DMRL_synthase"/>
    <property type="match status" value="1"/>
</dbReference>
<dbReference type="HAMAP" id="MF_00178">
    <property type="entry name" value="Lumazine_synth"/>
    <property type="match status" value="1"/>
</dbReference>
<comment type="catalytic activity">
    <reaction evidence="6">
        <text>(2S)-2-hydroxy-3-oxobutyl phosphate + 5-amino-6-(D-ribitylamino)uracil = 6,7-dimethyl-8-(1-D-ribityl)lumazine + phosphate + 2 H2O + H(+)</text>
        <dbReference type="Rhea" id="RHEA:26152"/>
        <dbReference type="ChEBI" id="CHEBI:15377"/>
        <dbReference type="ChEBI" id="CHEBI:15378"/>
        <dbReference type="ChEBI" id="CHEBI:15934"/>
        <dbReference type="ChEBI" id="CHEBI:43474"/>
        <dbReference type="ChEBI" id="CHEBI:58201"/>
        <dbReference type="ChEBI" id="CHEBI:58830"/>
        <dbReference type="EC" id="2.5.1.78"/>
    </reaction>
</comment>